<reference evidence="1" key="1">
    <citation type="journal article" date="2022" name="Plant J.">
        <title>Strategies of tolerance reflected in two North American maple genomes.</title>
        <authorList>
            <person name="McEvoy S.L."/>
            <person name="Sezen U.U."/>
            <person name="Trouern-Trend A."/>
            <person name="McMahon S.M."/>
            <person name="Schaberg P.G."/>
            <person name="Yang J."/>
            <person name="Wegrzyn J.L."/>
            <person name="Swenson N.G."/>
        </authorList>
    </citation>
    <scope>NUCLEOTIDE SEQUENCE</scope>
    <source>
        <strain evidence="1">NS2018</strain>
    </source>
</reference>
<sequence>MTRIAKQEVLPRVGMTRIGKQEVMARVGRTRIVMHGRLPRGKSALDRELANILVGLGVWLDIDSDRAGSICTIECIDHMFYDDLIVCIICIHMIPLGSPCKRHEVLVRVGVTRIAKQEDLPRVGMTQIGRQGVMARVGRTRIVMHGRLPRGKSALDRELAIVLVGLGVWLDIDSDRAGYTGGVCTLEEFLIYYRCWFCVVSNIWWFCIIEGFHTFQ</sequence>
<evidence type="ECO:0000313" key="2">
    <source>
        <dbReference type="Proteomes" id="UP001168877"/>
    </source>
</evidence>
<reference evidence="1" key="2">
    <citation type="submission" date="2023-06" db="EMBL/GenBank/DDBJ databases">
        <authorList>
            <person name="Swenson N.G."/>
            <person name="Wegrzyn J.L."/>
            <person name="Mcevoy S.L."/>
        </authorList>
    </citation>
    <scope>NUCLEOTIDE SEQUENCE</scope>
    <source>
        <strain evidence="1">NS2018</strain>
        <tissue evidence="1">Leaf</tissue>
    </source>
</reference>
<dbReference type="AlphaFoldDB" id="A0AA39S909"/>
<keyword evidence="2" id="KW-1185">Reference proteome</keyword>
<dbReference type="Proteomes" id="UP001168877">
    <property type="component" value="Unassembled WGS sequence"/>
</dbReference>
<comment type="caution">
    <text evidence="1">The sequence shown here is derived from an EMBL/GenBank/DDBJ whole genome shotgun (WGS) entry which is preliminary data.</text>
</comment>
<evidence type="ECO:0000313" key="1">
    <source>
        <dbReference type="EMBL" id="KAK0593281.1"/>
    </source>
</evidence>
<proteinExistence type="predicted"/>
<protein>
    <submittedName>
        <fullName evidence="1">Uncharacterized protein</fullName>
    </submittedName>
</protein>
<organism evidence="1 2">
    <name type="scientific">Acer saccharum</name>
    <name type="common">Sugar maple</name>
    <dbReference type="NCBI Taxonomy" id="4024"/>
    <lineage>
        <taxon>Eukaryota</taxon>
        <taxon>Viridiplantae</taxon>
        <taxon>Streptophyta</taxon>
        <taxon>Embryophyta</taxon>
        <taxon>Tracheophyta</taxon>
        <taxon>Spermatophyta</taxon>
        <taxon>Magnoliopsida</taxon>
        <taxon>eudicotyledons</taxon>
        <taxon>Gunneridae</taxon>
        <taxon>Pentapetalae</taxon>
        <taxon>rosids</taxon>
        <taxon>malvids</taxon>
        <taxon>Sapindales</taxon>
        <taxon>Sapindaceae</taxon>
        <taxon>Hippocastanoideae</taxon>
        <taxon>Acereae</taxon>
        <taxon>Acer</taxon>
    </lineage>
</organism>
<accession>A0AA39S909</accession>
<dbReference type="EMBL" id="JAUESC010000380">
    <property type="protein sequence ID" value="KAK0593281.1"/>
    <property type="molecule type" value="Genomic_DNA"/>
</dbReference>
<gene>
    <name evidence="1" type="ORF">LWI29_034156</name>
</gene>
<name>A0AA39S909_ACESA</name>